<evidence type="ECO:0000313" key="2">
    <source>
        <dbReference type="Proteomes" id="UP001305414"/>
    </source>
</evidence>
<dbReference type="AlphaFoldDB" id="A0AAN7UAL7"/>
<organism evidence="1 2">
    <name type="scientific">Xylaria bambusicola</name>
    <dbReference type="NCBI Taxonomy" id="326684"/>
    <lineage>
        <taxon>Eukaryota</taxon>
        <taxon>Fungi</taxon>
        <taxon>Dikarya</taxon>
        <taxon>Ascomycota</taxon>
        <taxon>Pezizomycotina</taxon>
        <taxon>Sordariomycetes</taxon>
        <taxon>Xylariomycetidae</taxon>
        <taxon>Xylariales</taxon>
        <taxon>Xylariaceae</taxon>
        <taxon>Xylaria</taxon>
    </lineage>
</organism>
<comment type="caution">
    <text evidence="1">The sequence shown here is derived from an EMBL/GenBank/DDBJ whole genome shotgun (WGS) entry which is preliminary data.</text>
</comment>
<name>A0AAN7UAL7_9PEZI</name>
<reference evidence="1 2" key="1">
    <citation type="submission" date="2023-10" db="EMBL/GenBank/DDBJ databases">
        <title>Draft genome sequence of Xylaria bambusicola isolate GMP-LS, the root and basal stem rot pathogen of sugarcane in Indonesia.</title>
        <authorList>
            <person name="Selvaraj P."/>
            <person name="Muralishankar V."/>
            <person name="Muruganantham S."/>
            <person name="Sp S."/>
            <person name="Haryani S."/>
            <person name="Lau K.J.X."/>
            <person name="Naqvi N.I."/>
        </authorList>
    </citation>
    <scope>NUCLEOTIDE SEQUENCE [LARGE SCALE GENOMIC DNA]</scope>
    <source>
        <strain evidence="1">GMP-LS</strain>
    </source>
</reference>
<gene>
    <name evidence="1" type="ORF">RRF57_000394</name>
</gene>
<evidence type="ECO:0000313" key="1">
    <source>
        <dbReference type="EMBL" id="KAK5624678.1"/>
    </source>
</evidence>
<dbReference type="Proteomes" id="UP001305414">
    <property type="component" value="Unassembled WGS sequence"/>
</dbReference>
<accession>A0AAN7UAL7</accession>
<keyword evidence="2" id="KW-1185">Reference proteome</keyword>
<dbReference type="EMBL" id="JAWHQM010000001">
    <property type="protein sequence ID" value="KAK5624678.1"/>
    <property type="molecule type" value="Genomic_DNA"/>
</dbReference>
<protein>
    <submittedName>
        <fullName evidence="1">Uncharacterized protein</fullName>
    </submittedName>
</protein>
<proteinExistence type="predicted"/>
<sequence length="91" mass="10163">MLAALSFRIIVDAELRTRCSFLNREVIPGYGKMLRLQTSANDASMWALSARDGARTGIREFVVSRDCERLIDDGKFMGVTSLTVLVFLSMT</sequence>